<dbReference type="Proteomes" id="UP000233766">
    <property type="component" value="Unassembled WGS sequence"/>
</dbReference>
<dbReference type="InterPro" id="IPR010310">
    <property type="entry name" value="T7SS_ESAT-6-like"/>
</dbReference>
<dbReference type="Gene3D" id="1.10.287.1060">
    <property type="entry name" value="ESAT-6-like"/>
    <property type="match status" value="1"/>
</dbReference>
<keyword evidence="3" id="KW-1185">Reference proteome</keyword>
<evidence type="ECO:0000313" key="3">
    <source>
        <dbReference type="Proteomes" id="UP000233766"/>
    </source>
</evidence>
<reference evidence="2 3" key="1">
    <citation type="submission" date="2017-12" db="EMBL/GenBank/DDBJ databases">
        <title>Sequencing the genomes of 1000 Actinobacteria strains.</title>
        <authorList>
            <person name="Klenk H.-P."/>
        </authorList>
    </citation>
    <scope>NUCLEOTIDE SEQUENCE [LARGE SCALE GENOMIC DNA]</scope>
    <source>
        <strain evidence="2 3">DSM 44489</strain>
    </source>
</reference>
<name>A0A2N3VF53_9NOCA</name>
<dbReference type="SUPFAM" id="SSF140453">
    <property type="entry name" value="EsxAB dimer-like"/>
    <property type="match status" value="1"/>
</dbReference>
<sequence>MEDNFRDFTFDIDELDQLVTRANGFIGFLNESLDGLNRRIATIQQNWQGAAATAQEEAYRDWVTGAAAVVEGITEMYNAAVTARDAYSAAAETNLRMSGG</sequence>
<dbReference type="AlphaFoldDB" id="A0A2N3VF53"/>
<dbReference type="Pfam" id="PF06013">
    <property type="entry name" value="WXG100"/>
    <property type="match status" value="1"/>
</dbReference>
<proteinExistence type="inferred from homology"/>
<evidence type="ECO:0000313" key="2">
    <source>
        <dbReference type="EMBL" id="PKV80216.1"/>
    </source>
</evidence>
<comment type="similarity">
    <text evidence="1">Belongs to the WXG100 family.</text>
</comment>
<dbReference type="InterPro" id="IPR036689">
    <property type="entry name" value="ESAT-6-like_sf"/>
</dbReference>
<dbReference type="NCBIfam" id="TIGR03930">
    <property type="entry name" value="WXG100_ESAT6"/>
    <property type="match status" value="1"/>
</dbReference>
<dbReference type="EMBL" id="PJMW01000002">
    <property type="protein sequence ID" value="PKV80216.1"/>
    <property type="molecule type" value="Genomic_DNA"/>
</dbReference>
<dbReference type="OrthoDB" id="4556467at2"/>
<organism evidence="2 3">
    <name type="scientific">Nocardia fluminea</name>
    <dbReference type="NCBI Taxonomy" id="134984"/>
    <lineage>
        <taxon>Bacteria</taxon>
        <taxon>Bacillati</taxon>
        <taxon>Actinomycetota</taxon>
        <taxon>Actinomycetes</taxon>
        <taxon>Mycobacteriales</taxon>
        <taxon>Nocardiaceae</taxon>
        <taxon>Nocardia</taxon>
    </lineage>
</organism>
<accession>A0A2N3VF53</accession>
<dbReference type="RefSeq" id="WP_143876053.1">
    <property type="nucleotide sequence ID" value="NZ_PJMW01000002.1"/>
</dbReference>
<gene>
    <name evidence="2" type="ORF">ATK86_4638</name>
</gene>
<comment type="caution">
    <text evidence="2">The sequence shown here is derived from an EMBL/GenBank/DDBJ whole genome shotgun (WGS) entry which is preliminary data.</text>
</comment>
<protein>
    <recommendedName>
        <fullName evidence="1">ESAT-6-like protein</fullName>
    </recommendedName>
</protein>
<evidence type="ECO:0000256" key="1">
    <source>
        <dbReference type="RuleBase" id="RU362001"/>
    </source>
</evidence>